<keyword evidence="1 3" id="KW-0807">Transducer</keyword>
<dbReference type="SUPFAM" id="SSF58104">
    <property type="entry name" value="Methyl-accepting chemotaxis protein (MCP) signaling domain"/>
    <property type="match status" value="1"/>
</dbReference>
<dbReference type="GO" id="GO:0007165">
    <property type="term" value="P:signal transduction"/>
    <property type="evidence" value="ECO:0007669"/>
    <property type="project" value="UniProtKB-KW"/>
</dbReference>
<sequence>MTAIDNMKLQDVKKKNLLMLISFSISLITGLLRSLAQGGMDRVIFYGSELLVFILLFVVFQLVIKKPVVFPYSSIIAIYVFTFSSLFLFGPSTDVVLIAIFLTLISAVHFNIKVFAIGYSMGLLTIIMANTLHQDKTEVLESIYTMSIFIYILMGLVLGVLIYLNKKQFAQLQQFVDTSEKEAKTKEEQKQQLETNVSKILHSIKLVNEKIQTSLQAQEEMKLAINEVSVGSQNQAERITEISESSVDTKGSMEQLTAVSTELVEESKESTQIAELGQQQVVELNEDITSLKNIVHDLQGTFKVLSDTIVETNKLNGKITDVTEQTNLLALNASIEAARAGEAGKGFSVVAEEIRKLSVLTNESTEEITKNLSKLNASNKNAFEKINLCNSYIAKGINSTDEVTTYFAKIQTMLVHLGETVSTSTHLAGNAQSKVTGVQGSTAELAAIIEETTASLEEVSATIENLTEDYQAIAQLMNNTSKSAEEITKSFS</sequence>
<feature type="coiled-coil region" evidence="4">
    <location>
        <begin position="449"/>
        <end position="476"/>
    </location>
</feature>
<feature type="transmembrane region" description="Helical" evidence="5">
    <location>
        <begin position="142"/>
        <end position="164"/>
    </location>
</feature>
<evidence type="ECO:0000256" key="5">
    <source>
        <dbReference type="SAM" id="Phobius"/>
    </source>
</evidence>
<dbReference type="InterPro" id="IPR004090">
    <property type="entry name" value="Chemotax_Me-accpt_rcpt"/>
</dbReference>
<gene>
    <name evidence="7" type="ordered locus">Bcell_3821</name>
</gene>
<dbReference type="Proteomes" id="UP000001401">
    <property type="component" value="Chromosome"/>
</dbReference>
<dbReference type="PRINTS" id="PR00260">
    <property type="entry name" value="CHEMTRNSDUCR"/>
</dbReference>
<reference evidence="7 8" key="1">
    <citation type="submission" date="2010-12" db="EMBL/GenBank/DDBJ databases">
        <title>Complete sequence of Bacillus cellulosilyticus DSM 2522.</title>
        <authorList>
            <consortium name="US DOE Joint Genome Institute"/>
            <person name="Lucas S."/>
            <person name="Copeland A."/>
            <person name="Lapidus A."/>
            <person name="Cheng J.-F."/>
            <person name="Bruce D."/>
            <person name="Goodwin L."/>
            <person name="Pitluck S."/>
            <person name="Chertkov O."/>
            <person name="Detter J.C."/>
            <person name="Han C."/>
            <person name="Tapia R."/>
            <person name="Land M."/>
            <person name="Hauser L."/>
            <person name="Jeffries C."/>
            <person name="Kyrpides N."/>
            <person name="Ivanova N."/>
            <person name="Mikhailova N."/>
            <person name="Brumm P."/>
            <person name="Mead D."/>
            <person name="Woyke T."/>
        </authorList>
    </citation>
    <scope>NUCLEOTIDE SEQUENCE [LARGE SCALE GENOMIC DNA]</scope>
    <source>
        <strain evidence="8">ATCC 21833 / DSM 2522 / FERM P-1141 / JCM 9156 / N-4</strain>
    </source>
</reference>
<dbReference type="HOGENOM" id="CLU_000445_107_18_9"/>
<dbReference type="KEGG" id="bco:Bcell_3821"/>
<dbReference type="GO" id="GO:0006935">
    <property type="term" value="P:chemotaxis"/>
    <property type="evidence" value="ECO:0007669"/>
    <property type="project" value="InterPro"/>
</dbReference>
<dbReference type="Pfam" id="PF00015">
    <property type="entry name" value="MCPsignal"/>
    <property type="match status" value="1"/>
</dbReference>
<dbReference type="PROSITE" id="PS50111">
    <property type="entry name" value="CHEMOTAXIS_TRANSDUC_2"/>
    <property type="match status" value="1"/>
</dbReference>
<proteinExistence type="inferred from homology"/>
<evidence type="ECO:0000313" key="7">
    <source>
        <dbReference type="EMBL" id="ADU32060.1"/>
    </source>
</evidence>
<accession>E6TUQ8</accession>
<keyword evidence="5" id="KW-1133">Transmembrane helix</keyword>
<dbReference type="Gene3D" id="1.10.287.950">
    <property type="entry name" value="Methyl-accepting chemotaxis protein"/>
    <property type="match status" value="1"/>
</dbReference>
<feature type="domain" description="Methyl-accepting transducer" evidence="6">
    <location>
        <begin position="210"/>
        <end position="460"/>
    </location>
</feature>
<keyword evidence="4" id="KW-0175">Coiled coil</keyword>
<dbReference type="GO" id="GO:0004888">
    <property type="term" value="F:transmembrane signaling receptor activity"/>
    <property type="evidence" value="ECO:0007669"/>
    <property type="project" value="InterPro"/>
</dbReference>
<dbReference type="GO" id="GO:0016020">
    <property type="term" value="C:membrane"/>
    <property type="evidence" value="ECO:0007669"/>
    <property type="project" value="InterPro"/>
</dbReference>
<evidence type="ECO:0000313" key="8">
    <source>
        <dbReference type="Proteomes" id="UP000001401"/>
    </source>
</evidence>
<name>E6TUQ8_EVAC2</name>
<keyword evidence="5" id="KW-0472">Membrane</keyword>
<feature type="transmembrane region" description="Helical" evidence="5">
    <location>
        <begin position="43"/>
        <end position="64"/>
    </location>
</feature>
<evidence type="ECO:0000256" key="3">
    <source>
        <dbReference type="PROSITE-ProRule" id="PRU00284"/>
    </source>
</evidence>
<evidence type="ECO:0000259" key="6">
    <source>
        <dbReference type="PROSITE" id="PS50111"/>
    </source>
</evidence>
<dbReference type="SMART" id="SM00283">
    <property type="entry name" value="MA"/>
    <property type="match status" value="1"/>
</dbReference>
<evidence type="ECO:0000256" key="4">
    <source>
        <dbReference type="SAM" id="Coils"/>
    </source>
</evidence>
<protein>
    <submittedName>
        <fullName evidence="7">Methyl-accepting chemotaxis sensory transducer</fullName>
    </submittedName>
</protein>
<dbReference type="OrthoDB" id="242546at2"/>
<evidence type="ECO:0000256" key="1">
    <source>
        <dbReference type="ARBA" id="ARBA00023224"/>
    </source>
</evidence>
<dbReference type="RefSeq" id="WP_013490391.1">
    <property type="nucleotide sequence ID" value="NC_014829.1"/>
</dbReference>
<feature type="transmembrane region" description="Helical" evidence="5">
    <location>
        <begin position="17"/>
        <end position="36"/>
    </location>
</feature>
<dbReference type="PANTHER" id="PTHR32089">
    <property type="entry name" value="METHYL-ACCEPTING CHEMOTAXIS PROTEIN MCPB"/>
    <property type="match status" value="1"/>
</dbReference>
<keyword evidence="5" id="KW-0812">Transmembrane</keyword>
<dbReference type="AlphaFoldDB" id="E6TUQ8"/>
<feature type="transmembrane region" description="Helical" evidence="5">
    <location>
        <begin position="96"/>
        <end position="122"/>
    </location>
</feature>
<dbReference type="EMBL" id="CP002394">
    <property type="protein sequence ID" value="ADU32060.1"/>
    <property type="molecule type" value="Genomic_DNA"/>
</dbReference>
<evidence type="ECO:0000256" key="2">
    <source>
        <dbReference type="ARBA" id="ARBA00029447"/>
    </source>
</evidence>
<comment type="similarity">
    <text evidence="2">Belongs to the methyl-accepting chemotaxis (MCP) protein family.</text>
</comment>
<dbReference type="eggNOG" id="COG0840">
    <property type="taxonomic scope" value="Bacteria"/>
</dbReference>
<dbReference type="InterPro" id="IPR004089">
    <property type="entry name" value="MCPsignal_dom"/>
</dbReference>
<keyword evidence="8" id="KW-1185">Reference proteome</keyword>
<organism evidence="7 8">
    <name type="scientific">Evansella cellulosilytica (strain ATCC 21833 / DSM 2522 / FERM P-1141 / JCM 9156 / N-4)</name>
    <name type="common">Bacillus cellulosilyticus</name>
    <dbReference type="NCBI Taxonomy" id="649639"/>
    <lineage>
        <taxon>Bacteria</taxon>
        <taxon>Bacillati</taxon>
        <taxon>Bacillota</taxon>
        <taxon>Bacilli</taxon>
        <taxon>Bacillales</taxon>
        <taxon>Bacillaceae</taxon>
        <taxon>Evansella</taxon>
    </lineage>
</organism>
<feature type="transmembrane region" description="Helical" evidence="5">
    <location>
        <begin position="70"/>
        <end position="89"/>
    </location>
</feature>
<dbReference type="PANTHER" id="PTHR32089:SF112">
    <property type="entry name" value="LYSOZYME-LIKE PROTEIN-RELATED"/>
    <property type="match status" value="1"/>
</dbReference>
<dbReference type="STRING" id="649639.Bcell_3821"/>